<accession>A0A833T4Z0</accession>
<organism evidence="2 3">
    <name type="scientific">Phytophthora infestans</name>
    <name type="common">Potato late blight agent</name>
    <name type="synonym">Botrytis infestans</name>
    <dbReference type="NCBI Taxonomy" id="4787"/>
    <lineage>
        <taxon>Eukaryota</taxon>
        <taxon>Sar</taxon>
        <taxon>Stramenopiles</taxon>
        <taxon>Oomycota</taxon>
        <taxon>Peronosporomycetes</taxon>
        <taxon>Peronosporales</taxon>
        <taxon>Peronosporaceae</taxon>
        <taxon>Phytophthora</taxon>
    </lineage>
</organism>
<dbReference type="EMBL" id="WSZM01000237">
    <property type="protein sequence ID" value="KAF4037615.1"/>
    <property type="molecule type" value="Genomic_DNA"/>
</dbReference>
<protein>
    <submittedName>
        <fullName evidence="2">Uncharacterized protein</fullName>
    </submittedName>
</protein>
<dbReference type="AlphaFoldDB" id="A0A833T4Z0"/>
<comment type="caution">
    <text evidence="2">The sequence shown here is derived from an EMBL/GenBank/DDBJ whole genome shotgun (WGS) entry which is preliminary data.</text>
</comment>
<evidence type="ECO:0000313" key="3">
    <source>
        <dbReference type="Proteomes" id="UP000602510"/>
    </source>
</evidence>
<feature type="compositionally biased region" description="Polar residues" evidence="1">
    <location>
        <begin position="87"/>
        <end position="111"/>
    </location>
</feature>
<evidence type="ECO:0000256" key="1">
    <source>
        <dbReference type="SAM" id="MobiDB-lite"/>
    </source>
</evidence>
<keyword evidence="3" id="KW-1185">Reference proteome</keyword>
<proteinExistence type="predicted"/>
<reference evidence="2" key="1">
    <citation type="submission" date="2020-04" db="EMBL/GenBank/DDBJ databases">
        <title>Hybrid Assembly of Korean Phytophthora infestans isolates.</title>
        <authorList>
            <person name="Prokchorchik M."/>
            <person name="Lee Y."/>
            <person name="Seo J."/>
            <person name="Cho J.-H."/>
            <person name="Park Y.-E."/>
            <person name="Jang D.-C."/>
            <person name="Im J.-S."/>
            <person name="Choi J.-G."/>
            <person name="Park H.-J."/>
            <person name="Lee G.-B."/>
            <person name="Lee Y.-G."/>
            <person name="Hong S.-Y."/>
            <person name="Cho K."/>
            <person name="Sohn K.H."/>
        </authorList>
    </citation>
    <scope>NUCLEOTIDE SEQUENCE</scope>
    <source>
        <strain evidence="2">KR_1_A1</strain>
    </source>
</reference>
<gene>
    <name evidence="2" type="ORF">GN244_ATG10350</name>
</gene>
<name>A0A833T4Z0_PHYIN</name>
<feature type="region of interest" description="Disordered" evidence="1">
    <location>
        <begin position="17"/>
        <end position="185"/>
    </location>
</feature>
<sequence>MAHSTHSAPFWLQRCINDSSSGDASVSPNVCPDPRRSGTAKGIDAASDTKTVDFRGSTGTLTPPYSSAHRAHDASVSATQPPHPLNCDQSSRLSSPSARTIASPTTSSPVLINTPPRRTPPSKTQSRSSDARNALQDRKESRHSRRAKAAPYSRPDALPVQQSNRPVVHPRGLMRASPEPTLSSRSYGRRRVLSITMTVDALALKAYRAEEHNDHFH</sequence>
<evidence type="ECO:0000313" key="2">
    <source>
        <dbReference type="EMBL" id="KAF4037615.1"/>
    </source>
</evidence>
<feature type="compositionally biased region" description="Polar residues" evidence="1">
    <location>
        <begin position="17"/>
        <end position="28"/>
    </location>
</feature>
<dbReference type="Proteomes" id="UP000602510">
    <property type="component" value="Unassembled WGS sequence"/>
</dbReference>